<evidence type="ECO:0000259" key="3">
    <source>
        <dbReference type="Pfam" id="PF13360"/>
    </source>
</evidence>
<organism evidence="4 5">
    <name type="scientific">Thermogemmatispora tikiterensis</name>
    <dbReference type="NCBI Taxonomy" id="1825093"/>
    <lineage>
        <taxon>Bacteria</taxon>
        <taxon>Bacillati</taxon>
        <taxon>Chloroflexota</taxon>
        <taxon>Ktedonobacteria</taxon>
        <taxon>Thermogemmatisporales</taxon>
        <taxon>Thermogemmatisporaceae</taxon>
        <taxon>Thermogemmatispora</taxon>
    </lineage>
</organism>
<evidence type="ECO:0000313" key="5">
    <source>
        <dbReference type="Proteomes" id="UP000248706"/>
    </source>
</evidence>
<feature type="transmembrane region" description="Helical" evidence="2">
    <location>
        <begin position="74"/>
        <end position="96"/>
    </location>
</feature>
<evidence type="ECO:0000256" key="1">
    <source>
        <dbReference type="SAM" id="MobiDB-lite"/>
    </source>
</evidence>
<keyword evidence="2" id="KW-0812">Transmembrane</keyword>
<proteinExistence type="predicted"/>
<feature type="compositionally biased region" description="Low complexity" evidence="1">
    <location>
        <begin position="13"/>
        <end position="42"/>
    </location>
</feature>
<dbReference type="SUPFAM" id="SSF50998">
    <property type="entry name" value="Quinoprotein alcohol dehydrogenase-like"/>
    <property type="match status" value="1"/>
</dbReference>
<feature type="domain" description="Pyrrolo-quinoline quinone repeat" evidence="3">
    <location>
        <begin position="126"/>
        <end position="227"/>
    </location>
</feature>
<evidence type="ECO:0000313" key="4">
    <source>
        <dbReference type="EMBL" id="RAQ94861.1"/>
    </source>
</evidence>
<dbReference type="Gene3D" id="2.130.10.10">
    <property type="entry name" value="YVTN repeat-like/Quinoprotein amine dehydrogenase"/>
    <property type="match status" value="2"/>
</dbReference>
<keyword evidence="2" id="KW-1133">Transmembrane helix</keyword>
<dbReference type="InterPro" id="IPR011047">
    <property type="entry name" value="Quinoprotein_ADH-like_sf"/>
</dbReference>
<sequence>MYSPYHRFFADDSSCSGSSRGSPVPPSAAESQAEAGSGSSPATGDELELVPLPAAARAPFPWLRWWEEARSRRWLLSGALGLLLLTLLLAVALPLLRGAFLLRSGAPSSAATPESAALLMSGQNLLLAVNGDRLYAFSSEGVLSAVQAHDGGLLWRYTLPVAASQFLPSSPFVADGVVYISGVCFAASPAGTPRASSPCLSDSGVRTILAAVRASDGQLLWQRVEEGRLFANTLIDGKLYLVQSLTSAALVEALEAKTGQIRWQRHLSGSLNGGLVGGQEDQMVVALPLGAEKQPETQVFALRLDDGQPLWSQMLPGSLRPVLEEQGRIYLATDARGASVPLPETLLCQLDSRNGAQLWQHTIPGQLINFNLFGSRAGSKLFALTDVAKTAPGNTYGSDVTLFLALDDKNGQLLWQRPVSEGLSLAILAQEHNGMFYLVLERQDQPQAQLMAVSVSNGQTLWQQRYLGQGLMSAQPNGTMLYAAVNDNAVLALDGTSGQFRWRTRFADTIRDLALAPSNLLLLYVSTSGGQLAALDSSSGHLRWLRSLAE</sequence>
<dbReference type="InterPro" id="IPR002372">
    <property type="entry name" value="PQQ_rpt_dom"/>
</dbReference>
<dbReference type="PANTHER" id="PTHR34512:SF30">
    <property type="entry name" value="OUTER MEMBRANE PROTEIN ASSEMBLY FACTOR BAMB"/>
    <property type="match status" value="1"/>
</dbReference>
<feature type="domain" description="Pyrrolo-quinoline quinone repeat" evidence="3">
    <location>
        <begin position="405"/>
        <end position="549"/>
    </location>
</feature>
<dbReference type="AlphaFoldDB" id="A0A328VDH0"/>
<dbReference type="Pfam" id="PF13360">
    <property type="entry name" value="PQQ_2"/>
    <property type="match status" value="2"/>
</dbReference>
<dbReference type="RefSeq" id="WP_112427105.1">
    <property type="nucleotide sequence ID" value="NZ_MCIF01000002.1"/>
</dbReference>
<reference evidence="4 5" key="1">
    <citation type="submission" date="2016-08" db="EMBL/GenBank/DDBJ databases">
        <title>Analysis of Carbohydrate Active Enzymes in Thermogemmatispora T81 Reveals Carbohydrate Degradation Ability.</title>
        <authorList>
            <person name="Tomazini A."/>
            <person name="Lal S."/>
            <person name="Stott M."/>
            <person name="Henrissat B."/>
            <person name="Polikarpov I."/>
            <person name="Sparling R."/>
            <person name="Levin D.B."/>
        </authorList>
    </citation>
    <scope>NUCLEOTIDE SEQUENCE [LARGE SCALE GENOMIC DNA]</scope>
    <source>
        <strain evidence="4 5">T81</strain>
    </source>
</reference>
<dbReference type="InterPro" id="IPR015943">
    <property type="entry name" value="WD40/YVTN_repeat-like_dom_sf"/>
</dbReference>
<protein>
    <recommendedName>
        <fullName evidence="3">Pyrrolo-quinoline quinone repeat domain-containing protein</fullName>
    </recommendedName>
</protein>
<dbReference type="OrthoDB" id="163813at2"/>
<keyword evidence="2" id="KW-0472">Membrane</keyword>
<evidence type="ECO:0000256" key="2">
    <source>
        <dbReference type="SAM" id="Phobius"/>
    </source>
</evidence>
<dbReference type="InterPro" id="IPR018391">
    <property type="entry name" value="PQQ_b-propeller_rpt"/>
</dbReference>
<dbReference type="SMART" id="SM00564">
    <property type="entry name" value="PQQ"/>
    <property type="match status" value="7"/>
</dbReference>
<name>A0A328VDH0_9CHLR</name>
<accession>A0A328VDH0</accession>
<dbReference type="EMBL" id="MCIF01000002">
    <property type="protein sequence ID" value="RAQ94861.1"/>
    <property type="molecule type" value="Genomic_DNA"/>
</dbReference>
<dbReference type="PANTHER" id="PTHR34512">
    <property type="entry name" value="CELL SURFACE PROTEIN"/>
    <property type="match status" value="1"/>
</dbReference>
<gene>
    <name evidence="4" type="ORF">A4R35_04885</name>
</gene>
<comment type="caution">
    <text evidence="4">The sequence shown here is derived from an EMBL/GenBank/DDBJ whole genome shotgun (WGS) entry which is preliminary data.</text>
</comment>
<keyword evidence="5" id="KW-1185">Reference proteome</keyword>
<dbReference type="Proteomes" id="UP000248706">
    <property type="component" value="Unassembled WGS sequence"/>
</dbReference>
<feature type="region of interest" description="Disordered" evidence="1">
    <location>
        <begin position="11"/>
        <end position="44"/>
    </location>
</feature>